<name>A0A317CHE9_9GAMM</name>
<feature type="domain" description="LysM" evidence="3">
    <location>
        <begin position="81"/>
        <end position="127"/>
    </location>
</feature>
<evidence type="ECO:0000256" key="2">
    <source>
        <dbReference type="SAM" id="SignalP"/>
    </source>
</evidence>
<evidence type="ECO:0000256" key="1">
    <source>
        <dbReference type="SAM" id="MobiDB-lite"/>
    </source>
</evidence>
<dbReference type="PROSITE" id="PS51782">
    <property type="entry name" value="LYSM"/>
    <property type="match status" value="1"/>
</dbReference>
<dbReference type="EMBL" id="QGKL01000019">
    <property type="protein sequence ID" value="PWQ97561.1"/>
    <property type="molecule type" value="Genomic_DNA"/>
</dbReference>
<dbReference type="SMART" id="SM00257">
    <property type="entry name" value="LysM"/>
    <property type="match status" value="1"/>
</dbReference>
<keyword evidence="2" id="KW-0732">Signal</keyword>
<dbReference type="Gene3D" id="3.10.350.10">
    <property type="entry name" value="LysM domain"/>
    <property type="match status" value="1"/>
</dbReference>
<keyword evidence="5" id="KW-1185">Reference proteome</keyword>
<feature type="region of interest" description="Disordered" evidence="1">
    <location>
        <begin position="29"/>
        <end position="51"/>
    </location>
</feature>
<dbReference type="SUPFAM" id="SSF54106">
    <property type="entry name" value="LysM domain"/>
    <property type="match status" value="1"/>
</dbReference>
<dbReference type="Proteomes" id="UP000245506">
    <property type="component" value="Unassembled WGS sequence"/>
</dbReference>
<dbReference type="CDD" id="cd00118">
    <property type="entry name" value="LysM"/>
    <property type="match status" value="1"/>
</dbReference>
<dbReference type="InterPro" id="IPR018392">
    <property type="entry name" value="LysM"/>
</dbReference>
<feature type="compositionally biased region" description="Basic residues" evidence="1">
    <location>
        <begin position="38"/>
        <end position="51"/>
    </location>
</feature>
<evidence type="ECO:0000313" key="5">
    <source>
        <dbReference type="Proteomes" id="UP000245506"/>
    </source>
</evidence>
<organism evidence="4 5">
    <name type="scientific">Leucothrix arctica</name>
    <dbReference type="NCBI Taxonomy" id="1481894"/>
    <lineage>
        <taxon>Bacteria</taxon>
        <taxon>Pseudomonadati</taxon>
        <taxon>Pseudomonadota</taxon>
        <taxon>Gammaproteobacteria</taxon>
        <taxon>Thiotrichales</taxon>
        <taxon>Thiotrichaceae</taxon>
        <taxon>Leucothrix</taxon>
    </lineage>
</organism>
<feature type="chain" id="PRO_5016323314" description="LysM domain-containing protein" evidence="2">
    <location>
        <begin position="24"/>
        <end position="128"/>
    </location>
</feature>
<dbReference type="AlphaFoldDB" id="A0A317CHE9"/>
<dbReference type="InterPro" id="IPR036779">
    <property type="entry name" value="LysM_dom_sf"/>
</dbReference>
<dbReference type="OrthoDB" id="5625955at2"/>
<gene>
    <name evidence="4" type="ORF">DKT75_06480</name>
</gene>
<proteinExistence type="predicted"/>
<protein>
    <recommendedName>
        <fullName evidence="3">LysM domain-containing protein</fullName>
    </recommendedName>
</protein>
<evidence type="ECO:0000259" key="3">
    <source>
        <dbReference type="PROSITE" id="PS51782"/>
    </source>
</evidence>
<sequence>MKILNAAIVTTVLALGLAGNSMAAPSHADTLKMQKSAQSKHQKAKQPAKKIIVQKKAQKQVVKRVVKVVSKRAPVKKVANRSYRVRPGDTLSRIAARNHVSVQKLVKLNQLWGKKANNLRVGMFIRLA</sequence>
<feature type="signal peptide" evidence="2">
    <location>
        <begin position="1"/>
        <end position="23"/>
    </location>
</feature>
<evidence type="ECO:0000313" key="4">
    <source>
        <dbReference type="EMBL" id="PWQ97561.1"/>
    </source>
</evidence>
<accession>A0A317CHE9</accession>
<dbReference type="RefSeq" id="WP_109822603.1">
    <property type="nucleotide sequence ID" value="NZ_QGKL01000019.1"/>
</dbReference>
<dbReference type="Pfam" id="PF01476">
    <property type="entry name" value="LysM"/>
    <property type="match status" value="1"/>
</dbReference>
<comment type="caution">
    <text evidence="4">The sequence shown here is derived from an EMBL/GenBank/DDBJ whole genome shotgun (WGS) entry which is preliminary data.</text>
</comment>
<reference evidence="4 5" key="1">
    <citation type="submission" date="2018-05" db="EMBL/GenBank/DDBJ databases">
        <title>Leucothrix arctica sp. nov., isolated from Arctic seawater.</title>
        <authorList>
            <person name="Choi A."/>
            <person name="Baek K."/>
        </authorList>
    </citation>
    <scope>NUCLEOTIDE SEQUENCE [LARGE SCALE GENOMIC DNA]</scope>
    <source>
        <strain evidence="4 5">IMCC9719</strain>
    </source>
</reference>